<proteinExistence type="predicted"/>
<dbReference type="AlphaFoldDB" id="A0A5M6CGJ4"/>
<keyword evidence="3" id="KW-1185">Reference proteome</keyword>
<reference evidence="2 3" key="1">
    <citation type="submission" date="2019-09" db="EMBL/GenBank/DDBJ databases">
        <title>Genome sequence and assembly of Flavobacterium sp.</title>
        <authorList>
            <person name="Chhetri G."/>
        </authorList>
    </citation>
    <scope>NUCLEOTIDE SEQUENCE [LARGE SCALE GENOMIC DNA]</scope>
    <source>
        <strain evidence="2 3">SNL9</strain>
    </source>
</reference>
<evidence type="ECO:0000256" key="1">
    <source>
        <dbReference type="SAM" id="Phobius"/>
    </source>
</evidence>
<gene>
    <name evidence="2" type="ORF">F0460_09405</name>
</gene>
<protein>
    <recommendedName>
        <fullName evidence="4">Phage abortive infection protein</fullName>
    </recommendedName>
</protein>
<accession>A0A5M6CGJ4</accession>
<name>A0A5M6CGJ4_9FLAO</name>
<dbReference type="EMBL" id="VWSG01000006">
    <property type="protein sequence ID" value="KAA5534314.1"/>
    <property type="molecule type" value="Genomic_DNA"/>
</dbReference>
<dbReference type="Proteomes" id="UP000325141">
    <property type="component" value="Unassembled WGS sequence"/>
</dbReference>
<evidence type="ECO:0008006" key="4">
    <source>
        <dbReference type="Google" id="ProtNLM"/>
    </source>
</evidence>
<organism evidence="2 3">
    <name type="scientific">Paenimyroides baculatum</name>
    <dbReference type="NCBI Taxonomy" id="2608000"/>
    <lineage>
        <taxon>Bacteria</taxon>
        <taxon>Pseudomonadati</taxon>
        <taxon>Bacteroidota</taxon>
        <taxon>Flavobacteriia</taxon>
        <taxon>Flavobacteriales</taxon>
        <taxon>Flavobacteriaceae</taxon>
        <taxon>Paenimyroides</taxon>
    </lineage>
</organism>
<keyword evidence="1" id="KW-1133">Transmembrane helix</keyword>
<comment type="caution">
    <text evidence="2">The sequence shown here is derived from an EMBL/GenBank/DDBJ whole genome shotgun (WGS) entry which is preliminary data.</text>
</comment>
<evidence type="ECO:0000313" key="2">
    <source>
        <dbReference type="EMBL" id="KAA5534314.1"/>
    </source>
</evidence>
<sequence length="311" mass="36552">MKNKELKQKKYKTKLDKFIGEKFQKIYNKIGIAGSIFFGLIFLIGSIIFFIRLISNNYFSKFNFDLSDKNEVGDALGGLTAPFIGTTGVILTFLAFWVQFKFNKKQSKFYKKDKIDRKIDEYNKLLELIIINKSELFNKIKLLEVTMFRRTWISILDRYRKNSLGNIKLEILISSVFLECLEKELGENEASKIPNLENEVQKFIKTVILETVTLRKLLITFLKEVESMGMKKEKKIELINLFFDKFLILNEKTNTFIIYISFYKFIYTDKLRVDLLSDGDKEVLSIAMDNLLQINKEKTKEILSYIALNHH</sequence>
<feature type="transmembrane region" description="Helical" evidence="1">
    <location>
        <begin position="30"/>
        <end position="55"/>
    </location>
</feature>
<keyword evidence="1" id="KW-0812">Transmembrane</keyword>
<evidence type="ECO:0000313" key="3">
    <source>
        <dbReference type="Proteomes" id="UP000325141"/>
    </source>
</evidence>
<dbReference type="RefSeq" id="WP_150012556.1">
    <property type="nucleotide sequence ID" value="NZ_VWSG01000006.1"/>
</dbReference>
<keyword evidence="1" id="KW-0472">Membrane</keyword>
<feature type="transmembrane region" description="Helical" evidence="1">
    <location>
        <begin position="75"/>
        <end position="98"/>
    </location>
</feature>